<dbReference type="InterPro" id="IPR019575">
    <property type="entry name" value="Nuop51_4Fe4S-bd"/>
</dbReference>
<accession>A0A3E0VVV2</accession>
<keyword evidence="4" id="KW-0408">Iron</keyword>
<dbReference type="SMART" id="SM00928">
    <property type="entry name" value="NADH_4Fe-4S"/>
    <property type="match status" value="1"/>
</dbReference>
<dbReference type="SUPFAM" id="SSF142984">
    <property type="entry name" value="Nqo1 middle domain-like"/>
    <property type="match status" value="1"/>
</dbReference>
<dbReference type="Gene3D" id="1.20.1440.230">
    <property type="entry name" value="NADH-ubiquinone oxidoreductase 51kDa subunit, iron-sulphur binding domain"/>
    <property type="match status" value="1"/>
</dbReference>
<dbReference type="Gene3D" id="3.40.50.11540">
    <property type="entry name" value="NADH-ubiquinone oxidoreductase 51kDa subunit"/>
    <property type="match status" value="1"/>
</dbReference>
<dbReference type="SUPFAM" id="SSF140490">
    <property type="entry name" value="Nqo1C-terminal domain-like"/>
    <property type="match status" value="1"/>
</dbReference>
<evidence type="ECO:0000256" key="3">
    <source>
        <dbReference type="ARBA" id="ARBA00022723"/>
    </source>
</evidence>
<dbReference type="EMBL" id="NBXA01000020">
    <property type="protein sequence ID" value="RFA12967.1"/>
    <property type="molecule type" value="Genomic_DNA"/>
</dbReference>
<sequence>MTLAEPTPNLASVIVPPAGVNRLFVAGTHAGYRQHAATFGPLPLARIGTPFITTLEASGLTGRGGAGFPAWRKLAATEAARAASPWRGSAVVIANGAEGEPRSLKDETLLQNAPHLVIDGLLVMAAVVSASKVYLYTTAGSLPFVRAALDERADARHILLREAPETFISGEASAVANAIENGVALPTDRIVRLSESGVKKRPTLVQNVETLAHVALIARFGARWFGGVGSDRDPGTRLVTVSGDVQNEQVLEVAGDTSVREILAACGTVPADVSAVLVSGYHGAWVPAEQLDLRLSDAGLSGLGAQPGAGILFVLGSKRCGIVATAEIVEYLASQSAGQCGPCMFGLPAIADLFVQVARGRASRRAVTELQRLTKSVVGRGSCHHPDGTSRLVLSALSVFSADLQRHQSGQCIAGRTTNRAS</sequence>
<dbReference type="SUPFAM" id="SSF142019">
    <property type="entry name" value="Nqo1 FMN-binding domain-like"/>
    <property type="match status" value="1"/>
</dbReference>
<feature type="domain" description="NADH-ubiquinone oxidoreductase 51kDa subunit iron-sulphur binding" evidence="6">
    <location>
        <begin position="322"/>
        <end position="367"/>
    </location>
</feature>
<dbReference type="GO" id="GO:0046872">
    <property type="term" value="F:metal ion binding"/>
    <property type="evidence" value="ECO:0007669"/>
    <property type="project" value="UniProtKB-KW"/>
</dbReference>
<dbReference type="PANTHER" id="PTHR43578">
    <property type="entry name" value="NADH-QUINONE OXIDOREDUCTASE SUBUNIT F"/>
    <property type="match status" value="1"/>
</dbReference>
<evidence type="ECO:0000313" key="8">
    <source>
        <dbReference type="Proteomes" id="UP000256709"/>
    </source>
</evidence>
<evidence type="ECO:0000256" key="2">
    <source>
        <dbReference type="ARBA" id="ARBA00022485"/>
    </source>
</evidence>
<dbReference type="Proteomes" id="UP000256709">
    <property type="component" value="Unassembled WGS sequence"/>
</dbReference>
<keyword evidence="5" id="KW-0411">Iron-sulfur</keyword>
<dbReference type="AlphaFoldDB" id="A0A3E0VVV2"/>
<keyword evidence="2" id="KW-0004">4Fe-4S</keyword>
<dbReference type="GO" id="GO:0051539">
    <property type="term" value="F:4 iron, 4 sulfur cluster binding"/>
    <property type="evidence" value="ECO:0007669"/>
    <property type="project" value="UniProtKB-KW"/>
</dbReference>
<dbReference type="Gene3D" id="3.10.20.600">
    <property type="match status" value="1"/>
</dbReference>
<dbReference type="Pfam" id="PF01512">
    <property type="entry name" value="Complex1_51K"/>
    <property type="match status" value="1"/>
</dbReference>
<organism evidence="7 8">
    <name type="scientific">Subtercola boreus</name>
    <dbReference type="NCBI Taxonomy" id="120213"/>
    <lineage>
        <taxon>Bacteria</taxon>
        <taxon>Bacillati</taxon>
        <taxon>Actinomycetota</taxon>
        <taxon>Actinomycetes</taxon>
        <taxon>Micrococcales</taxon>
        <taxon>Microbacteriaceae</taxon>
        <taxon>Subtercola</taxon>
    </lineage>
</organism>
<dbReference type="InterPro" id="IPR037225">
    <property type="entry name" value="Nuo51_FMN-bd_sf"/>
</dbReference>
<comment type="similarity">
    <text evidence="1">Belongs to the complex I 51 kDa subunit family.</text>
</comment>
<dbReference type="OrthoDB" id="9805533at2"/>
<dbReference type="RefSeq" id="WP_116282909.1">
    <property type="nucleotide sequence ID" value="NZ_NBXA01000020.1"/>
</dbReference>
<dbReference type="Pfam" id="PF10589">
    <property type="entry name" value="NADH_4Fe-4S"/>
    <property type="match status" value="1"/>
</dbReference>
<dbReference type="InterPro" id="IPR011538">
    <property type="entry name" value="Nuo51_FMN-bd"/>
</dbReference>
<dbReference type="InterPro" id="IPR037207">
    <property type="entry name" value="Nuop51_4Fe4S-bd_sf"/>
</dbReference>
<comment type="caution">
    <text evidence="7">The sequence shown here is derived from an EMBL/GenBank/DDBJ whole genome shotgun (WGS) entry which is preliminary data.</text>
</comment>
<evidence type="ECO:0000256" key="4">
    <source>
        <dbReference type="ARBA" id="ARBA00023004"/>
    </source>
</evidence>
<keyword evidence="3" id="KW-0479">Metal-binding</keyword>
<protein>
    <recommendedName>
        <fullName evidence="6">NADH-ubiquinone oxidoreductase 51kDa subunit iron-sulphur binding domain-containing protein</fullName>
    </recommendedName>
</protein>
<dbReference type="PANTHER" id="PTHR43578:SF3">
    <property type="entry name" value="NADH-QUINONE OXIDOREDUCTASE SUBUNIT F"/>
    <property type="match status" value="1"/>
</dbReference>
<evidence type="ECO:0000259" key="6">
    <source>
        <dbReference type="SMART" id="SM00928"/>
    </source>
</evidence>
<name>A0A3E0VVV2_9MICO</name>
<evidence type="ECO:0000313" key="7">
    <source>
        <dbReference type="EMBL" id="RFA12967.1"/>
    </source>
</evidence>
<gene>
    <name evidence="7" type="ORF">B7R21_08960</name>
</gene>
<evidence type="ECO:0000256" key="5">
    <source>
        <dbReference type="ARBA" id="ARBA00023014"/>
    </source>
</evidence>
<reference evidence="7 8" key="1">
    <citation type="submission" date="2017-04" db="EMBL/GenBank/DDBJ databases">
        <title>Comparative genome analysis of Subtercola boreus.</title>
        <authorList>
            <person name="Cho Y.-J."/>
            <person name="Cho A."/>
            <person name="Kim O.-S."/>
            <person name="Lee J.-I."/>
        </authorList>
    </citation>
    <scope>NUCLEOTIDE SEQUENCE [LARGE SCALE GENOMIC DNA]</scope>
    <source>
        <strain evidence="7 8">P27444</strain>
    </source>
</reference>
<evidence type="ECO:0000256" key="1">
    <source>
        <dbReference type="ARBA" id="ARBA00007523"/>
    </source>
</evidence>
<proteinExistence type="inferred from homology"/>